<protein>
    <submittedName>
        <fullName evidence="2">GNAT family N-acetyltransferase</fullName>
    </submittedName>
</protein>
<dbReference type="RefSeq" id="WP_082942177.1">
    <property type="nucleotide sequence ID" value="NZ_CABKVV010000013.1"/>
</dbReference>
<dbReference type="InterPro" id="IPR000182">
    <property type="entry name" value="GNAT_dom"/>
</dbReference>
<feature type="domain" description="N-acetyltransferase" evidence="1">
    <location>
        <begin position="117"/>
        <end position="240"/>
    </location>
</feature>
<dbReference type="Gene3D" id="3.40.630.30">
    <property type="match status" value="1"/>
</dbReference>
<reference evidence="2 3" key="1">
    <citation type="submission" date="2022-06" db="EMBL/GenBank/DDBJ databases">
        <title>Isolation of gut microbiota from human fecal samples.</title>
        <authorList>
            <person name="Pamer E.G."/>
            <person name="Barat B."/>
            <person name="Waligurski E."/>
            <person name="Medina S."/>
            <person name="Paddock L."/>
            <person name="Mostad J."/>
        </authorList>
    </citation>
    <scope>NUCLEOTIDE SEQUENCE [LARGE SCALE GENOMIC DNA]</scope>
    <source>
        <strain evidence="2 3">DFI.9.73</strain>
    </source>
</reference>
<evidence type="ECO:0000313" key="3">
    <source>
        <dbReference type="Proteomes" id="UP001524473"/>
    </source>
</evidence>
<dbReference type="GeneID" id="90532426"/>
<accession>A0ABT1S2D1</accession>
<dbReference type="InterPro" id="IPR053225">
    <property type="entry name" value="Acyl-CoA_N-acyltransferase"/>
</dbReference>
<dbReference type="PROSITE" id="PS51186">
    <property type="entry name" value="GNAT"/>
    <property type="match status" value="1"/>
</dbReference>
<dbReference type="SUPFAM" id="SSF55729">
    <property type="entry name" value="Acyl-CoA N-acyltransferases (Nat)"/>
    <property type="match status" value="1"/>
</dbReference>
<organism evidence="2 3">
    <name type="scientific">Neglectibacter timonensis</name>
    <dbReference type="NCBI Taxonomy" id="1776382"/>
    <lineage>
        <taxon>Bacteria</taxon>
        <taxon>Bacillati</taxon>
        <taxon>Bacillota</taxon>
        <taxon>Clostridia</taxon>
        <taxon>Eubacteriales</taxon>
        <taxon>Oscillospiraceae</taxon>
        <taxon>Neglectibacter</taxon>
    </lineage>
</organism>
<dbReference type="CDD" id="cd04301">
    <property type="entry name" value="NAT_SF"/>
    <property type="match status" value="1"/>
</dbReference>
<dbReference type="PANTHER" id="PTHR20958:SF6">
    <property type="entry name" value="GLYCINE N-ACYLTRANSFERASE-LIKE PROTEIN"/>
    <property type="match status" value="1"/>
</dbReference>
<evidence type="ECO:0000313" key="2">
    <source>
        <dbReference type="EMBL" id="MCQ4841097.1"/>
    </source>
</evidence>
<proteinExistence type="predicted"/>
<evidence type="ECO:0000259" key="1">
    <source>
        <dbReference type="PROSITE" id="PS51186"/>
    </source>
</evidence>
<sequence length="240" mass="27159">MKEQAVLRQAALEYLERDRPLHMDMLEPIRRGQAEILKAGPGGVLIYETRSRTHMLSAESLEAGKALCCRVEQPYLFVAHDRENAEYFRGKYGFQTAQECWAAAYLGNVALPVPRDMEIRRLGEEYFEIINANYSTFSGEEYIRDRIREGVMQGAFRNGVLLGFAGMHPEGSVGMLEVLPEYRRQGAATALMAAMVNFCLERGCVPFSQIFAGNEASLGLHRKMGFSIAQRPMYWVMNND</sequence>
<dbReference type="Pfam" id="PF00583">
    <property type="entry name" value="Acetyltransf_1"/>
    <property type="match status" value="1"/>
</dbReference>
<dbReference type="InterPro" id="IPR016181">
    <property type="entry name" value="Acyl_CoA_acyltransferase"/>
</dbReference>
<comment type="caution">
    <text evidence="2">The sequence shown here is derived from an EMBL/GenBank/DDBJ whole genome shotgun (WGS) entry which is preliminary data.</text>
</comment>
<dbReference type="PANTHER" id="PTHR20958">
    <property type="entry name" value="GLYCINE N-ACYLTRANSFERASE-LIKE PROTEIN"/>
    <property type="match status" value="1"/>
</dbReference>
<name>A0ABT1S2D1_9FIRM</name>
<dbReference type="EMBL" id="JANFZH010000037">
    <property type="protein sequence ID" value="MCQ4841097.1"/>
    <property type="molecule type" value="Genomic_DNA"/>
</dbReference>
<keyword evidence="3" id="KW-1185">Reference proteome</keyword>
<gene>
    <name evidence="2" type="ORF">NE695_14375</name>
</gene>
<dbReference type="Proteomes" id="UP001524473">
    <property type="component" value="Unassembled WGS sequence"/>
</dbReference>